<evidence type="ECO:0000313" key="3">
    <source>
        <dbReference type="Proteomes" id="UP001319827"/>
    </source>
</evidence>
<dbReference type="EMBL" id="AP024355">
    <property type="protein sequence ID" value="BCR04432.1"/>
    <property type="molecule type" value="Genomic_DNA"/>
</dbReference>
<feature type="transmembrane region" description="Helical" evidence="1">
    <location>
        <begin position="263"/>
        <end position="284"/>
    </location>
</feature>
<reference evidence="2 3" key="1">
    <citation type="journal article" date="2016" name="C (Basel)">
        <title>Selective Growth of and Electricity Production by Marine Exoelectrogenic Bacteria in Self-Aggregated Hydrogel of Microbially Reduced Graphene Oxide.</title>
        <authorList>
            <person name="Yoshida N."/>
            <person name="Goto Y."/>
            <person name="Miyata Y."/>
        </authorList>
    </citation>
    <scope>NUCLEOTIDE SEQUENCE [LARGE SCALE GENOMIC DNA]</scope>
    <source>
        <strain evidence="2 3">NIT-T3</strain>
    </source>
</reference>
<evidence type="ECO:0000313" key="2">
    <source>
        <dbReference type="EMBL" id="BCR04432.1"/>
    </source>
</evidence>
<keyword evidence="1" id="KW-0472">Membrane</keyword>
<feature type="transmembrane region" description="Helical" evidence="1">
    <location>
        <begin position="192"/>
        <end position="212"/>
    </location>
</feature>
<dbReference type="Proteomes" id="UP001319827">
    <property type="component" value="Chromosome"/>
</dbReference>
<feature type="transmembrane region" description="Helical" evidence="1">
    <location>
        <begin position="219"/>
        <end position="243"/>
    </location>
</feature>
<keyword evidence="1" id="KW-0812">Transmembrane</keyword>
<feature type="transmembrane region" description="Helical" evidence="1">
    <location>
        <begin position="98"/>
        <end position="118"/>
    </location>
</feature>
<feature type="transmembrane region" description="Helical" evidence="1">
    <location>
        <begin position="138"/>
        <end position="158"/>
    </location>
</feature>
<accession>A0ABN6DX87</accession>
<evidence type="ECO:0000256" key="1">
    <source>
        <dbReference type="SAM" id="Phobius"/>
    </source>
</evidence>
<reference evidence="2 3" key="2">
    <citation type="journal article" date="2021" name="Int. J. Syst. Evol. Microbiol.">
        <title>Isolation and Polyphasic Characterization of Desulfuromonas versatilis sp. Nov., an Electrogenic Bacteria Capable of Versatile Metabolism Isolated from a Graphene Oxide-Reducing Enrichment Culture.</title>
        <authorList>
            <person name="Xie L."/>
            <person name="Yoshida N."/>
            <person name="Ishii S."/>
            <person name="Meng L."/>
        </authorList>
    </citation>
    <scope>NUCLEOTIDE SEQUENCE [LARGE SCALE GENOMIC DNA]</scope>
    <source>
        <strain evidence="2 3">NIT-T3</strain>
    </source>
</reference>
<keyword evidence="1" id="KW-1133">Transmembrane helix</keyword>
<feature type="transmembrane region" description="Helical" evidence="1">
    <location>
        <begin position="6"/>
        <end position="32"/>
    </location>
</feature>
<organism evidence="2 3">
    <name type="scientific">Desulfuromonas versatilis</name>
    <dbReference type="NCBI Taxonomy" id="2802975"/>
    <lineage>
        <taxon>Bacteria</taxon>
        <taxon>Pseudomonadati</taxon>
        <taxon>Thermodesulfobacteriota</taxon>
        <taxon>Desulfuromonadia</taxon>
        <taxon>Desulfuromonadales</taxon>
        <taxon>Desulfuromonadaceae</taxon>
        <taxon>Desulfuromonas</taxon>
    </lineage>
</organism>
<feature type="transmembrane region" description="Helical" evidence="1">
    <location>
        <begin position="304"/>
        <end position="324"/>
    </location>
</feature>
<protein>
    <submittedName>
        <fullName evidence="2">Uncharacterized protein</fullName>
    </submittedName>
</protein>
<keyword evidence="3" id="KW-1185">Reference proteome</keyword>
<gene>
    <name evidence="2" type="ORF">DESUT3_15010</name>
</gene>
<dbReference type="RefSeq" id="WP_221251888.1">
    <property type="nucleotide sequence ID" value="NZ_AP024355.1"/>
</dbReference>
<name>A0ABN6DX87_9BACT</name>
<proteinExistence type="predicted"/>
<feature type="transmembrane region" description="Helical" evidence="1">
    <location>
        <begin position="52"/>
        <end position="74"/>
    </location>
</feature>
<sequence>MLLHPTIIALLVTSALISLLLLYCSGIGLQILLRWSLNSGSELQLRLERKTYLVTTILFNVMIFQLASLFLFVFTADRLHPLFIGAMCAAGTLNANPFGYPTLLLKIATFFLAGLWLVLNHADTRAYDYPLTRTKYSLLLLLTPVVLAETSFLALYILGLKPDLIISCCGSLFGAEGQGLASELAALPVGPVRLALVIAMVLTLATGLWFLLRGRQGWLFAMAGTASFPVALAAIISFISLYYYELPTHHCPFDILQAGYGYVGYPVYLALLGGAISAAGVGVLSPFSRKPSLARSLPRVQRRLAVTSLVLFVIFAALVGWELATSKLILID</sequence>